<dbReference type="GeneID" id="45850929"/>
<comment type="caution">
    <text evidence="1">The sequence shown here is derived from an EMBL/GenBank/DDBJ whole genome shotgun (WGS) entry which is preliminary data.</text>
</comment>
<dbReference type="KEGG" id="ppar:A8F97_15805"/>
<gene>
    <name evidence="1" type="ORF">C5E00_20715</name>
</gene>
<protein>
    <recommendedName>
        <fullName evidence="3">Immunity protein 30 domain-containing protein</fullName>
    </recommendedName>
</protein>
<proteinExistence type="predicted"/>
<reference evidence="1 2" key="1">
    <citation type="journal article" date="2018" name="BMC Genomics">
        <title>High genomic variability in the plant pathogenic bacterium Pectobacterium parmentieri deciphered from de novo assembled complete genomes.</title>
        <authorList>
            <person name="Zoledowska S."/>
            <person name="Motyka-Pomagruk A."/>
            <person name="Sledz W."/>
            <person name="Mengoni A."/>
            <person name="Lojkowska E."/>
        </authorList>
    </citation>
    <scope>NUCLEOTIDE SEQUENCE [LARGE SCALE GENOMIC DNA]</scope>
    <source>
        <strain evidence="1 2">IFB5626</strain>
    </source>
</reference>
<dbReference type="RefSeq" id="WP_033070814.1">
    <property type="nucleotide sequence ID" value="NZ_CP015749.1"/>
</dbReference>
<dbReference type="OrthoDB" id="7066439at2"/>
<organism evidence="1 2">
    <name type="scientific">Pectobacterium parmentieri</name>
    <dbReference type="NCBI Taxonomy" id="1905730"/>
    <lineage>
        <taxon>Bacteria</taxon>
        <taxon>Pseudomonadati</taxon>
        <taxon>Pseudomonadota</taxon>
        <taxon>Gammaproteobacteria</taxon>
        <taxon>Enterobacterales</taxon>
        <taxon>Pectobacteriaceae</taxon>
        <taxon>Pectobacterium</taxon>
    </lineage>
</organism>
<sequence length="165" mass="19485">MTIGNVYSGEWSSVKEAENNFLFAKHYFRKSHDFFEKILLIINNVSEQGAVLRFIRDEDFDNSHLEILIPIVIDIAVDGNIDNFHFARDVLIKNSKNNIVRDGLTSIFDELIISRDEYMYRRVAELLIFLSYNDLRERLMDECKKSNNDDIKEIYSDFIKKYNIS</sequence>
<dbReference type="Proteomes" id="UP000269665">
    <property type="component" value="Unassembled WGS sequence"/>
</dbReference>
<evidence type="ECO:0000313" key="1">
    <source>
        <dbReference type="EMBL" id="RKO79010.1"/>
    </source>
</evidence>
<dbReference type="EMBL" id="PSZG01000001">
    <property type="protein sequence ID" value="RKO79010.1"/>
    <property type="molecule type" value="Genomic_DNA"/>
</dbReference>
<name>A0A8B3FMM2_PECPM</name>
<evidence type="ECO:0000313" key="2">
    <source>
        <dbReference type="Proteomes" id="UP000269665"/>
    </source>
</evidence>
<dbReference type="AlphaFoldDB" id="A0A8B3FMM2"/>
<accession>A0A8B3FMM2</accession>
<evidence type="ECO:0008006" key="3">
    <source>
        <dbReference type="Google" id="ProtNLM"/>
    </source>
</evidence>